<feature type="compositionally biased region" description="Basic and acidic residues" evidence="1">
    <location>
        <begin position="203"/>
        <end position="212"/>
    </location>
</feature>
<dbReference type="EMBL" id="QGKX02001621">
    <property type="protein sequence ID" value="KAF3503962.1"/>
    <property type="molecule type" value="Genomic_DNA"/>
</dbReference>
<dbReference type="GO" id="GO:0003700">
    <property type="term" value="F:DNA-binding transcription factor activity"/>
    <property type="evidence" value="ECO:0007669"/>
    <property type="project" value="InterPro"/>
</dbReference>
<dbReference type="Gene3D" id="3.30.730.10">
    <property type="entry name" value="AP2/ERF domain"/>
    <property type="match status" value="1"/>
</dbReference>
<dbReference type="AlphaFoldDB" id="A0A8S9NJ18"/>
<protein>
    <recommendedName>
        <fullName evidence="4">AP2/ERF domain-containing protein</fullName>
    </recommendedName>
</protein>
<evidence type="ECO:0008006" key="4">
    <source>
        <dbReference type="Google" id="ProtNLM"/>
    </source>
</evidence>
<evidence type="ECO:0000256" key="1">
    <source>
        <dbReference type="SAM" id="MobiDB-lite"/>
    </source>
</evidence>
<comment type="caution">
    <text evidence="2">The sequence shown here is derived from an EMBL/GenBank/DDBJ whole genome shotgun (WGS) entry which is preliminary data.</text>
</comment>
<evidence type="ECO:0000313" key="3">
    <source>
        <dbReference type="Proteomes" id="UP000712600"/>
    </source>
</evidence>
<accession>A0A8S9NJ18</accession>
<proteinExistence type="predicted"/>
<gene>
    <name evidence="2" type="ORF">F2Q69_00041294</name>
</gene>
<organism evidence="2 3">
    <name type="scientific">Brassica cretica</name>
    <name type="common">Mustard</name>
    <dbReference type="NCBI Taxonomy" id="69181"/>
    <lineage>
        <taxon>Eukaryota</taxon>
        <taxon>Viridiplantae</taxon>
        <taxon>Streptophyta</taxon>
        <taxon>Embryophyta</taxon>
        <taxon>Tracheophyta</taxon>
        <taxon>Spermatophyta</taxon>
        <taxon>Magnoliopsida</taxon>
        <taxon>eudicotyledons</taxon>
        <taxon>Gunneridae</taxon>
        <taxon>Pentapetalae</taxon>
        <taxon>rosids</taxon>
        <taxon>malvids</taxon>
        <taxon>Brassicales</taxon>
        <taxon>Brassicaceae</taxon>
        <taxon>Brassiceae</taxon>
        <taxon>Brassica</taxon>
    </lineage>
</organism>
<evidence type="ECO:0000313" key="2">
    <source>
        <dbReference type="EMBL" id="KAF3503962.1"/>
    </source>
</evidence>
<sequence>MLLHRCFTKAKKERGCTFKERISETLLCTAGKKSFIYRGVTRDAESSGIIDCSDSYFVADHVSLRQELNLLSYIAVADADVYCFLNFCMYRHGWTFHCEGAYDEEAAARAYELAALKYWRPGTLINFPVRAGDDRGAEGDFLGIFYLTGYIKWLGVNKTFQPESSSEASEDAKVEDVGTELKTLEDTSEATEPYKSQNIGITQRKEKQISSS</sequence>
<dbReference type="Proteomes" id="UP000712600">
    <property type="component" value="Unassembled WGS sequence"/>
</dbReference>
<name>A0A8S9NJ18_BRACR</name>
<reference evidence="2" key="1">
    <citation type="submission" date="2019-12" db="EMBL/GenBank/DDBJ databases">
        <title>Genome sequencing and annotation of Brassica cretica.</title>
        <authorList>
            <person name="Studholme D.J."/>
            <person name="Sarris P."/>
        </authorList>
    </citation>
    <scope>NUCLEOTIDE SEQUENCE</scope>
    <source>
        <strain evidence="2">PFS-109/04</strain>
        <tissue evidence="2">Leaf</tissue>
    </source>
</reference>
<dbReference type="InterPro" id="IPR036955">
    <property type="entry name" value="AP2/ERF_dom_sf"/>
</dbReference>
<feature type="region of interest" description="Disordered" evidence="1">
    <location>
        <begin position="164"/>
        <end position="212"/>
    </location>
</feature>